<dbReference type="OrthoDB" id="9801642at2"/>
<evidence type="ECO:0000256" key="5">
    <source>
        <dbReference type="ARBA" id="ARBA00022516"/>
    </source>
</evidence>
<dbReference type="GO" id="GO:0005543">
    <property type="term" value="F:phospholipid binding"/>
    <property type="evidence" value="ECO:0007669"/>
    <property type="project" value="TreeGrafter"/>
</dbReference>
<dbReference type="GO" id="GO:0008915">
    <property type="term" value="F:lipid-A-disaccharide synthase activity"/>
    <property type="evidence" value="ECO:0007669"/>
    <property type="project" value="UniProtKB-UniRule"/>
</dbReference>
<dbReference type="GO" id="GO:0016020">
    <property type="term" value="C:membrane"/>
    <property type="evidence" value="ECO:0007669"/>
    <property type="project" value="GOC"/>
</dbReference>
<evidence type="ECO:0000256" key="9">
    <source>
        <dbReference type="ARBA" id="ARBA00023098"/>
    </source>
</evidence>
<evidence type="ECO:0000313" key="13">
    <source>
        <dbReference type="Proteomes" id="UP000268192"/>
    </source>
</evidence>
<name>A0A3S9BAC3_9HYPH</name>
<keyword evidence="6" id="KW-0441">Lipid A biosynthesis</keyword>
<dbReference type="GO" id="GO:0009245">
    <property type="term" value="P:lipid A biosynthetic process"/>
    <property type="evidence" value="ECO:0007669"/>
    <property type="project" value="UniProtKB-UniRule"/>
</dbReference>
<protein>
    <recommendedName>
        <fullName evidence="4 11">Lipid-A-disaccharide synthase</fullName>
        <ecNumber evidence="3 11">2.4.1.182</ecNumber>
    </recommendedName>
</protein>
<evidence type="ECO:0000256" key="4">
    <source>
        <dbReference type="ARBA" id="ARBA00020902"/>
    </source>
</evidence>
<keyword evidence="5" id="KW-0444">Lipid biosynthesis</keyword>
<evidence type="ECO:0000256" key="3">
    <source>
        <dbReference type="ARBA" id="ARBA00012687"/>
    </source>
</evidence>
<keyword evidence="8 12" id="KW-0808">Transferase</keyword>
<dbReference type="SUPFAM" id="SSF53756">
    <property type="entry name" value="UDP-Glycosyltransferase/glycogen phosphorylase"/>
    <property type="match status" value="1"/>
</dbReference>
<evidence type="ECO:0000256" key="8">
    <source>
        <dbReference type="ARBA" id="ARBA00022679"/>
    </source>
</evidence>
<evidence type="ECO:0000256" key="7">
    <source>
        <dbReference type="ARBA" id="ARBA00022676"/>
    </source>
</evidence>
<evidence type="ECO:0000313" key="12">
    <source>
        <dbReference type="EMBL" id="AZN73801.1"/>
    </source>
</evidence>
<dbReference type="Pfam" id="PF02684">
    <property type="entry name" value="LpxB"/>
    <property type="match status" value="1"/>
</dbReference>
<dbReference type="EMBL" id="CP032509">
    <property type="protein sequence ID" value="AZN73801.1"/>
    <property type="molecule type" value="Genomic_DNA"/>
</dbReference>
<dbReference type="KEGG" id="abaw:D5400_13145"/>
<keyword evidence="13" id="KW-1185">Reference proteome</keyword>
<dbReference type="Proteomes" id="UP000268192">
    <property type="component" value="Chromosome"/>
</dbReference>
<dbReference type="NCBIfam" id="TIGR00215">
    <property type="entry name" value="lpxB"/>
    <property type="match status" value="1"/>
</dbReference>
<keyword evidence="9" id="KW-0443">Lipid metabolism</keyword>
<accession>A0A3S9BAC3</accession>
<dbReference type="AlphaFoldDB" id="A0A3S9BAC3"/>
<evidence type="ECO:0000256" key="11">
    <source>
        <dbReference type="NCBIfam" id="TIGR00215"/>
    </source>
</evidence>
<evidence type="ECO:0000256" key="6">
    <source>
        <dbReference type="ARBA" id="ARBA00022556"/>
    </source>
</evidence>
<sequence length="399" mass="43438">MTSRRVKVAIIAGEPSGDRLGADLIAAMKMQAGDRSIDLVGIGGEEMQGEGLVSLFDYSELSIVGVSAVVAKLPKLLWRIRQAADAIVEAKPDVLIIIDSPDFTHRVARRVKARLPDLPVIDYVCPTVWAWKPERAPAMRGYVDHVLSVFPFEPQVVAALGGPPTTYVGHRLVFDMGLLSARAEQLDRRRKQQLTGLCMLLPGSRKSELTRLLPVFAEAAAELSALRPGVRFVLPTIARHQAFVAEQVATWPVKVEVVVGEGAKWGAFAQSDAALAASGTVLLELALAGVPCVSAYKLDPLAKLLISKITGWSAALPNLIADYPVIREFFNDQARGNRLARETLRLMDHTIERKAMLEGFDTVRKAMSVTRTPGEHAAEIVLRFIDRPNVNGDLPAIAH</sequence>
<comment type="similarity">
    <text evidence="2">Belongs to the LpxB family.</text>
</comment>
<evidence type="ECO:0000256" key="1">
    <source>
        <dbReference type="ARBA" id="ARBA00002056"/>
    </source>
</evidence>
<evidence type="ECO:0000256" key="10">
    <source>
        <dbReference type="ARBA" id="ARBA00048975"/>
    </source>
</evidence>
<evidence type="ECO:0000256" key="2">
    <source>
        <dbReference type="ARBA" id="ARBA00007868"/>
    </source>
</evidence>
<dbReference type="PANTHER" id="PTHR30372">
    <property type="entry name" value="LIPID-A-DISACCHARIDE SYNTHASE"/>
    <property type="match status" value="1"/>
</dbReference>
<organism evidence="12 13">
    <name type="scientific">Georhizobium profundi</name>
    <dbReference type="NCBI Taxonomy" id="2341112"/>
    <lineage>
        <taxon>Bacteria</taxon>
        <taxon>Pseudomonadati</taxon>
        <taxon>Pseudomonadota</taxon>
        <taxon>Alphaproteobacteria</taxon>
        <taxon>Hyphomicrobiales</taxon>
        <taxon>Rhizobiaceae</taxon>
        <taxon>Georhizobium</taxon>
    </lineage>
</organism>
<gene>
    <name evidence="12" type="ORF">D5400_13145</name>
</gene>
<comment type="function">
    <text evidence="1">Condensation of UDP-2,3-diacylglucosamine and 2,3-diacylglucosamine-1-phosphate to form lipid A disaccharide, a precursor of lipid A, a phosphorylated glycolipid that anchors the lipopolysaccharide to the outer membrane of the cell.</text>
</comment>
<dbReference type="RefSeq" id="WP_126013245.1">
    <property type="nucleotide sequence ID" value="NZ_CP032509.1"/>
</dbReference>
<comment type="catalytic activity">
    <reaction evidence="10">
        <text>a lipid X + a UDP-2-N,3-O-bis[(3R)-3-hydroxyacyl]-alpha-D-glucosamine = a lipid A disaccharide + UDP + H(+)</text>
        <dbReference type="Rhea" id="RHEA:67828"/>
        <dbReference type="ChEBI" id="CHEBI:15378"/>
        <dbReference type="ChEBI" id="CHEBI:58223"/>
        <dbReference type="ChEBI" id="CHEBI:137748"/>
        <dbReference type="ChEBI" id="CHEBI:176338"/>
        <dbReference type="ChEBI" id="CHEBI:176343"/>
        <dbReference type="EC" id="2.4.1.182"/>
    </reaction>
</comment>
<keyword evidence="7 12" id="KW-0328">Glycosyltransferase</keyword>
<dbReference type="InterPro" id="IPR003835">
    <property type="entry name" value="Glyco_trans_19"/>
</dbReference>
<dbReference type="EC" id="2.4.1.182" evidence="3 11"/>
<reference evidence="12 13" key="1">
    <citation type="submission" date="2018-09" db="EMBL/GenBank/DDBJ databases">
        <title>Marinorhizobium profundi gen. nov., sp. nov., isolated from a deep-sea sediment sample from the New Britain Trench and proposal of Marinorhizobiaceae fam. nov. in the order Rhizobiales of the class Alphaproteobacteria.</title>
        <authorList>
            <person name="Cao J."/>
        </authorList>
    </citation>
    <scope>NUCLEOTIDE SEQUENCE [LARGE SCALE GENOMIC DNA]</scope>
    <source>
        <strain evidence="12 13">WS11</strain>
    </source>
</reference>
<dbReference type="PANTHER" id="PTHR30372:SF4">
    <property type="entry name" value="LIPID-A-DISACCHARIDE SYNTHASE, MITOCHONDRIAL-RELATED"/>
    <property type="match status" value="1"/>
</dbReference>
<proteinExistence type="inferred from homology"/>